<dbReference type="Pfam" id="PF00497">
    <property type="entry name" value="SBP_bac_3"/>
    <property type="match status" value="1"/>
</dbReference>
<feature type="chain" id="PRO_5038496665" evidence="2">
    <location>
        <begin position="23"/>
        <end position="257"/>
    </location>
</feature>
<dbReference type="GO" id="GO:0015276">
    <property type="term" value="F:ligand-gated monoatomic ion channel activity"/>
    <property type="evidence" value="ECO:0007669"/>
    <property type="project" value="InterPro"/>
</dbReference>
<evidence type="ECO:0000259" key="3">
    <source>
        <dbReference type="SMART" id="SM00062"/>
    </source>
</evidence>
<protein>
    <submittedName>
        <fullName evidence="5">Transporter substrate-binding domain-containing protein</fullName>
    </submittedName>
</protein>
<evidence type="ECO:0000313" key="5">
    <source>
        <dbReference type="EMBL" id="MQM73579.1"/>
    </source>
</evidence>
<feature type="domain" description="Solute-binding protein family 3/N-terminal" evidence="3">
    <location>
        <begin position="34"/>
        <end position="255"/>
    </location>
</feature>
<dbReference type="GO" id="GO:0016020">
    <property type="term" value="C:membrane"/>
    <property type="evidence" value="ECO:0007669"/>
    <property type="project" value="InterPro"/>
</dbReference>
<keyword evidence="6" id="KW-1185">Reference proteome</keyword>
<keyword evidence="1 2" id="KW-0732">Signal</keyword>
<dbReference type="PANTHER" id="PTHR35936:SF38">
    <property type="entry name" value="GLUTAMINE-BINDING PERIPLASMIC PROTEIN"/>
    <property type="match status" value="1"/>
</dbReference>
<dbReference type="Gene3D" id="3.40.190.10">
    <property type="entry name" value="Periplasmic binding protein-like II"/>
    <property type="match status" value="2"/>
</dbReference>
<evidence type="ECO:0000313" key="6">
    <source>
        <dbReference type="Proteomes" id="UP000473648"/>
    </source>
</evidence>
<organism evidence="5 6">
    <name type="scientific">Candidatus Pseudoramibacter fermentans</name>
    <dbReference type="NCBI Taxonomy" id="2594427"/>
    <lineage>
        <taxon>Bacteria</taxon>
        <taxon>Bacillati</taxon>
        <taxon>Bacillota</taxon>
        <taxon>Clostridia</taxon>
        <taxon>Eubacteriales</taxon>
        <taxon>Eubacteriaceae</taxon>
        <taxon>Pseudoramibacter</taxon>
    </lineage>
</organism>
<dbReference type="SMART" id="SM00079">
    <property type="entry name" value="PBPe"/>
    <property type="match status" value="1"/>
</dbReference>
<evidence type="ECO:0000256" key="1">
    <source>
        <dbReference type="ARBA" id="ARBA00022729"/>
    </source>
</evidence>
<evidence type="ECO:0000259" key="4">
    <source>
        <dbReference type="SMART" id="SM00079"/>
    </source>
</evidence>
<dbReference type="PROSITE" id="PS51257">
    <property type="entry name" value="PROKAR_LIPOPROTEIN"/>
    <property type="match status" value="1"/>
</dbReference>
<dbReference type="SUPFAM" id="SSF53850">
    <property type="entry name" value="Periplasmic binding protein-like II"/>
    <property type="match status" value="1"/>
</dbReference>
<feature type="domain" description="Ionotropic glutamate receptor C-terminal" evidence="4">
    <location>
        <begin position="35"/>
        <end position="254"/>
    </location>
</feature>
<dbReference type="PANTHER" id="PTHR35936">
    <property type="entry name" value="MEMBRANE-BOUND LYTIC MUREIN TRANSGLYCOSYLASE F"/>
    <property type="match status" value="1"/>
</dbReference>
<proteinExistence type="predicted"/>
<dbReference type="EMBL" id="VOGB01000005">
    <property type="protein sequence ID" value="MQM73579.1"/>
    <property type="molecule type" value="Genomic_DNA"/>
</dbReference>
<comment type="caution">
    <text evidence="5">The sequence shown here is derived from an EMBL/GenBank/DDBJ whole genome shotgun (WGS) entry which is preliminary data.</text>
</comment>
<sequence length="257" mass="27750">MKKGLKLGLIFALALVTVVTFGACGSSSSSNSDEYIIATDTTFAPFEFENSKGKRVGIDMDLLKAIAKDQGFKYTVKALGFDGAVQSLESGQSDAVIAGMSITDERKKKFDFSDPYFDSGIGMAVKNDSSITSYDQLKGKNVAVKAGTEGASFAKENQDKYGYTLSTFKSSANMYEDVKSGHSAACFEDYPVLGYAITKGQPLKIVGDLQAGNSYGFAVQKGKNQKLLKMFNKGLKNLKKSGEYDQIVNKYIKTSSN</sequence>
<feature type="signal peptide" evidence="2">
    <location>
        <begin position="1"/>
        <end position="22"/>
    </location>
</feature>
<dbReference type="InterPro" id="IPR001320">
    <property type="entry name" value="Iontro_rcpt_C"/>
</dbReference>
<dbReference type="Proteomes" id="UP000473648">
    <property type="component" value="Unassembled WGS sequence"/>
</dbReference>
<dbReference type="AlphaFoldDB" id="A0A6L5GTH6"/>
<dbReference type="CDD" id="cd13619">
    <property type="entry name" value="PBP2_GlnP"/>
    <property type="match status" value="1"/>
</dbReference>
<gene>
    <name evidence="5" type="ORF">FRC53_09250</name>
</gene>
<name>A0A6L5GTH6_9FIRM</name>
<dbReference type="SMART" id="SM00062">
    <property type="entry name" value="PBPb"/>
    <property type="match status" value="1"/>
</dbReference>
<reference evidence="5" key="1">
    <citation type="journal article" date="2020" name="Appl. Environ. Microbiol.">
        <title>Medium-Chain Fatty Acid Synthesis by 'Candidatus Weimeria bifida' gen. nov., sp. nov., and 'Candidatus Pseudoramibacter fermentans' sp. nov.</title>
        <authorList>
            <person name="Scarborough M.J."/>
            <person name="Myers K.S."/>
            <person name="Donohue T.J."/>
            <person name="Noguera D.R."/>
        </authorList>
    </citation>
    <scope>NUCLEOTIDE SEQUENCE</scope>
    <source>
        <strain evidence="5">EUB1.1</strain>
    </source>
</reference>
<accession>A0A6L5GTH6</accession>
<evidence type="ECO:0000256" key="2">
    <source>
        <dbReference type="SAM" id="SignalP"/>
    </source>
</evidence>
<dbReference type="InterPro" id="IPR001638">
    <property type="entry name" value="Solute-binding_3/MltF_N"/>
</dbReference>